<protein>
    <recommendedName>
        <fullName evidence="4">LPS-assembly protein LptD</fullName>
    </recommendedName>
</protein>
<feature type="domain" description="LptD C-terminal" evidence="6">
    <location>
        <begin position="305"/>
        <end position="684"/>
    </location>
</feature>
<evidence type="ECO:0000259" key="6">
    <source>
        <dbReference type="Pfam" id="PF04453"/>
    </source>
</evidence>
<dbReference type="PANTHER" id="PTHR30189">
    <property type="entry name" value="LPS-ASSEMBLY PROTEIN"/>
    <property type="match status" value="1"/>
</dbReference>
<feature type="chain" id="PRO_5017089741" description="LPS-assembly protein LptD" evidence="4">
    <location>
        <begin position="25"/>
        <end position="777"/>
    </location>
</feature>
<reference evidence="7 8" key="1">
    <citation type="submission" date="2018-06" db="EMBL/GenBank/DDBJ databases">
        <authorList>
            <consortium name="Pathogen Informatics"/>
            <person name="Doyle S."/>
        </authorList>
    </citation>
    <scope>NUCLEOTIDE SEQUENCE [LARGE SCALE GENOMIC DNA]</scope>
    <source>
        <strain evidence="7 8">NCTC13336</strain>
    </source>
</reference>
<dbReference type="InterPro" id="IPR050218">
    <property type="entry name" value="LptD"/>
</dbReference>
<dbReference type="EMBL" id="UGJJ01000002">
    <property type="protein sequence ID" value="STR02804.1"/>
    <property type="molecule type" value="Genomic_DNA"/>
</dbReference>
<comment type="similarity">
    <text evidence="4">Belongs to the LptD family.</text>
</comment>
<name>A0A377R3L7_9NEIS</name>
<dbReference type="Pfam" id="PF04453">
    <property type="entry name" value="LptD"/>
    <property type="match status" value="1"/>
</dbReference>
<dbReference type="GO" id="GO:0009279">
    <property type="term" value="C:cell outer membrane"/>
    <property type="evidence" value="ECO:0007669"/>
    <property type="project" value="UniProtKB-SubCell"/>
</dbReference>
<dbReference type="PANTHER" id="PTHR30189:SF1">
    <property type="entry name" value="LPS-ASSEMBLY PROTEIN LPTD"/>
    <property type="match status" value="1"/>
</dbReference>
<feature type="signal peptide" evidence="4">
    <location>
        <begin position="1"/>
        <end position="24"/>
    </location>
</feature>
<keyword evidence="2 4" id="KW-0472">Membrane</keyword>
<organism evidence="7 8">
    <name type="scientific">Kingella potus</name>
    <dbReference type="NCBI Taxonomy" id="265175"/>
    <lineage>
        <taxon>Bacteria</taxon>
        <taxon>Pseudomonadati</taxon>
        <taxon>Pseudomonadota</taxon>
        <taxon>Betaproteobacteria</taxon>
        <taxon>Neisseriales</taxon>
        <taxon>Neisseriaceae</taxon>
        <taxon>Kingella</taxon>
    </lineage>
</organism>
<evidence type="ECO:0000313" key="8">
    <source>
        <dbReference type="Proteomes" id="UP000254293"/>
    </source>
</evidence>
<dbReference type="Pfam" id="PF03968">
    <property type="entry name" value="LptD_N"/>
    <property type="match status" value="1"/>
</dbReference>
<dbReference type="GO" id="GO:0043165">
    <property type="term" value="P:Gram-negative-bacterium-type cell outer membrane assembly"/>
    <property type="evidence" value="ECO:0007669"/>
    <property type="project" value="UniProtKB-UniRule"/>
</dbReference>
<dbReference type="RefSeq" id="WP_115308687.1">
    <property type="nucleotide sequence ID" value="NZ_UGJJ01000002.1"/>
</dbReference>
<dbReference type="Gene3D" id="2.60.450.10">
    <property type="entry name" value="Lipopolysaccharide (LPS) transport protein A like domain"/>
    <property type="match status" value="1"/>
</dbReference>
<dbReference type="GO" id="GO:0015920">
    <property type="term" value="P:lipopolysaccharide transport"/>
    <property type="evidence" value="ECO:0007669"/>
    <property type="project" value="InterPro"/>
</dbReference>
<keyword evidence="3 4" id="KW-0998">Cell outer membrane</keyword>
<evidence type="ECO:0000259" key="5">
    <source>
        <dbReference type="Pfam" id="PF03968"/>
    </source>
</evidence>
<dbReference type="Proteomes" id="UP000254293">
    <property type="component" value="Unassembled WGS sequence"/>
</dbReference>
<sequence length="777" mass="87381" precursor="true">MAHSFLARPLAFAVGAALASAASAQDARLGSTCPKCGADGAVRTAPAPEAPVLRSGEETLPPDYTRVSADELRGQTAVGVEAQGGVIVERNRQVLNAEKVSYDQKTDTVRAGGGFILDDNGSTVRGDKLQYNLTEGSGRADKVSMEAEREGRRLQAVAEKAELENKNFYKLQDVEFNTCQKGDASWYISAQSIEADYDKGVGVAKHAKLVFRGVPVLYTPWADFPLNGNRKSGLLVPTLKVGSDGTEIETPYYFNLAPNYDATLTPGIISARGVQIGGEFRYLQPQYNGEISGKWMPDDRRSRHNNRYTARWQHFQNFGKGLSGKIDFNQVSDNDYYRDFYDRADIARNVNLNREARLDYQTDVLGEWLEAHLKVQKYQTLANADGYKDEPYAILPRLSADWQKNFAGNLFAINGQYTRFTHDSKQSGQRFVLYPSLSREFRNGWGYVRPKIGLHYTRYILDSFAGRPGRTASRSLPIANIDTGMTFERETSLFGRSRIQTLEPRLFYNYIPTKSQNDLPSFDTSENSFSYGQLFRENLYSGQDRINSANSLTAALQTRYLDRENGAERLRAGIGQKFYFKDDNVLPDGSVKTGKRTRSDWIAFADGEVSRSINAYTTVHFNENRSRFENIAAGIRYRPEDGKALSLRYRYGRDKAIYLQDNGLYLRDKINQIDFGAQWPITPNLYGLARYNHALDIGRPLDILAGLEYKNACGCWSVSAAAQRYVTGWNTERDKPDYKNAFFFTLQLKSLSNIGNKADETLRPAIPGYIKTNEVVK</sequence>
<comment type="function">
    <text evidence="4">Together with LptE, is involved in the assembly of lipopolysaccharide (LPS) at the surface of the outer membrane.</text>
</comment>
<evidence type="ECO:0000256" key="1">
    <source>
        <dbReference type="ARBA" id="ARBA00022729"/>
    </source>
</evidence>
<dbReference type="HAMAP" id="MF_01411">
    <property type="entry name" value="LPS_assembly_LptD"/>
    <property type="match status" value="1"/>
</dbReference>
<dbReference type="AlphaFoldDB" id="A0A377R3L7"/>
<dbReference type="OrthoDB" id="9760225at2"/>
<feature type="domain" description="Organic solvent tolerance-like N-terminal" evidence="5">
    <location>
        <begin position="67"/>
        <end position="200"/>
    </location>
</feature>
<evidence type="ECO:0000256" key="3">
    <source>
        <dbReference type="ARBA" id="ARBA00023237"/>
    </source>
</evidence>
<dbReference type="GO" id="GO:1990351">
    <property type="term" value="C:transporter complex"/>
    <property type="evidence" value="ECO:0007669"/>
    <property type="project" value="TreeGrafter"/>
</dbReference>
<accession>A0A377R3L7</accession>
<comment type="subunit">
    <text evidence="4">Component of the lipopolysaccharide transport and assembly complex. Interacts with LptE and LptA.</text>
</comment>
<dbReference type="InterPro" id="IPR005653">
    <property type="entry name" value="OstA-like_N"/>
</dbReference>
<comment type="caution">
    <text evidence="4">Lacks conserved residue(s) required for the propagation of feature annotation.</text>
</comment>
<dbReference type="InterPro" id="IPR007543">
    <property type="entry name" value="LptD_C"/>
</dbReference>
<comment type="subcellular location">
    <subcellularLocation>
        <location evidence="4">Cell outer membrane</location>
    </subcellularLocation>
</comment>
<dbReference type="InterPro" id="IPR020889">
    <property type="entry name" value="LipoPS_assembly_LptD"/>
</dbReference>
<evidence type="ECO:0000256" key="2">
    <source>
        <dbReference type="ARBA" id="ARBA00023136"/>
    </source>
</evidence>
<keyword evidence="1 4" id="KW-0732">Signal</keyword>
<proteinExistence type="inferred from homology"/>
<gene>
    <name evidence="4 7" type="primary">lptD</name>
    <name evidence="7" type="ORF">NCTC13336_01685</name>
</gene>
<evidence type="ECO:0000313" key="7">
    <source>
        <dbReference type="EMBL" id="STR02804.1"/>
    </source>
</evidence>
<keyword evidence="8" id="KW-1185">Reference proteome</keyword>
<evidence type="ECO:0000256" key="4">
    <source>
        <dbReference type="HAMAP-Rule" id="MF_01411"/>
    </source>
</evidence>